<evidence type="ECO:0000256" key="3">
    <source>
        <dbReference type="ARBA" id="ARBA00010199"/>
    </source>
</evidence>
<accession>A0A6L5X585</accession>
<feature type="transmembrane region" description="Helical" evidence="13">
    <location>
        <begin position="295"/>
        <end position="315"/>
    </location>
</feature>
<keyword evidence="15" id="KW-1185">Reference proteome</keyword>
<dbReference type="EMBL" id="VULZ01000004">
    <property type="protein sequence ID" value="MSS14538.1"/>
    <property type="molecule type" value="Genomic_DNA"/>
</dbReference>
<keyword evidence="7" id="KW-1003">Cell membrane</keyword>
<evidence type="ECO:0000256" key="6">
    <source>
        <dbReference type="ARBA" id="ARBA00022449"/>
    </source>
</evidence>
<sequence>MRKLQFYDRSKINFGDLLFDRQALRRLLIPLMAEQLLNTLMGMMDTVMVARCGSAAISAVSLVDAINVLVIQVFEALAAGGTIICSFYIGRQDRERANRSAEQIVLTNIVLSVALTAVCVVLRVPLLHLVFGTVEPDVMRNSLIYFLITALSYPFIALSNCGAAFYRAGGESRFPMLIAALCNGANIGGNAILIFGLNLGVAGAAYATLGSRILNAVILFVMLRKGRQQIVLRRYLVKPKWDTIRDVLSISVPAGIENGMFQFGKLVIQSSVSLLGTTAIAAQALTILLESLNGIAAIGIGIGLMTVVGQTIGAGRREEAKYYIVRLTKLAYLAVFLSVLAVLILTKPVIFLAGLEPAAGKMCFQMMIFISIVKPIVWVPAFIPAYGLRAAGDVRFSMITSSITMWTARVILAVVLIRVFHVGPIAVWIGMAVDWTLRGIIFLHRYLSMKWLDRKIVSSSAI</sequence>
<evidence type="ECO:0000256" key="11">
    <source>
        <dbReference type="ARBA" id="ARBA00023136"/>
    </source>
</evidence>
<evidence type="ECO:0000256" key="7">
    <source>
        <dbReference type="ARBA" id="ARBA00022475"/>
    </source>
</evidence>
<evidence type="ECO:0000256" key="2">
    <source>
        <dbReference type="ARBA" id="ARBA00004651"/>
    </source>
</evidence>
<dbReference type="PIRSF" id="PIRSF006603">
    <property type="entry name" value="DinF"/>
    <property type="match status" value="1"/>
</dbReference>
<dbReference type="PANTHER" id="PTHR43298:SF2">
    <property type="entry name" value="FMN_FAD EXPORTER YEEO-RELATED"/>
    <property type="match status" value="1"/>
</dbReference>
<name>A0A6L5X585_9FIRM</name>
<evidence type="ECO:0000256" key="12">
    <source>
        <dbReference type="ARBA" id="ARBA00031636"/>
    </source>
</evidence>
<dbReference type="Pfam" id="PF01554">
    <property type="entry name" value="MatE"/>
    <property type="match status" value="2"/>
</dbReference>
<dbReference type="GO" id="GO:0005886">
    <property type="term" value="C:plasma membrane"/>
    <property type="evidence" value="ECO:0007669"/>
    <property type="project" value="UniProtKB-SubCell"/>
</dbReference>
<dbReference type="InterPro" id="IPR048279">
    <property type="entry name" value="MdtK-like"/>
</dbReference>
<reference evidence="14 15" key="1">
    <citation type="submission" date="2019-08" db="EMBL/GenBank/DDBJ databases">
        <title>In-depth cultivation of the pig gut microbiome towards novel bacterial diversity and tailored functional studies.</title>
        <authorList>
            <person name="Wylensek D."/>
            <person name="Hitch T.C.A."/>
            <person name="Clavel T."/>
        </authorList>
    </citation>
    <scope>NUCLEOTIDE SEQUENCE [LARGE SCALE GENOMIC DNA]</scope>
    <source>
        <strain evidence="14 15">Oil+RF-744-WCA-WT-11</strain>
    </source>
</reference>
<evidence type="ECO:0000256" key="8">
    <source>
        <dbReference type="ARBA" id="ARBA00022692"/>
    </source>
</evidence>
<evidence type="ECO:0000256" key="10">
    <source>
        <dbReference type="ARBA" id="ARBA00023065"/>
    </source>
</evidence>
<evidence type="ECO:0000256" key="4">
    <source>
        <dbReference type="ARBA" id="ARBA00020268"/>
    </source>
</evidence>
<protein>
    <recommendedName>
        <fullName evidence="4">Probable multidrug resistance protein NorM</fullName>
    </recommendedName>
    <alternativeName>
        <fullName evidence="12">Multidrug-efflux transporter</fullName>
    </alternativeName>
</protein>
<dbReference type="GO" id="GO:0015297">
    <property type="term" value="F:antiporter activity"/>
    <property type="evidence" value="ECO:0007669"/>
    <property type="project" value="UniProtKB-KW"/>
</dbReference>
<dbReference type="PANTHER" id="PTHR43298">
    <property type="entry name" value="MULTIDRUG RESISTANCE PROTEIN NORM-RELATED"/>
    <property type="match status" value="1"/>
</dbReference>
<keyword evidence="10" id="KW-0406">Ion transport</keyword>
<feature type="transmembrane region" description="Helical" evidence="13">
    <location>
        <begin position="177"/>
        <end position="197"/>
    </location>
</feature>
<keyword evidence="11 13" id="KW-0472">Membrane</keyword>
<gene>
    <name evidence="14" type="ORF">FYJ35_05685</name>
</gene>
<dbReference type="InterPro" id="IPR002528">
    <property type="entry name" value="MATE_fam"/>
</dbReference>
<dbReference type="CDD" id="cd13137">
    <property type="entry name" value="MATE_NorM_like"/>
    <property type="match status" value="1"/>
</dbReference>
<feature type="transmembrane region" description="Helical" evidence="13">
    <location>
        <begin position="143"/>
        <end position="165"/>
    </location>
</feature>
<feature type="transmembrane region" description="Helical" evidence="13">
    <location>
        <begin position="266"/>
        <end position="289"/>
    </location>
</feature>
<dbReference type="InterPro" id="IPR050222">
    <property type="entry name" value="MATE_MdtK"/>
</dbReference>
<dbReference type="NCBIfam" id="TIGR00797">
    <property type="entry name" value="matE"/>
    <property type="match status" value="1"/>
</dbReference>
<dbReference type="RefSeq" id="WP_154524420.1">
    <property type="nucleotide sequence ID" value="NZ_VULZ01000004.1"/>
</dbReference>
<comment type="similarity">
    <text evidence="3">Belongs to the multi antimicrobial extrusion (MATE) (TC 2.A.66.1) family.</text>
</comment>
<dbReference type="GO" id="GO:0042910">
    <property type="term" value="F:xenobiotic transmembrane transporter activity"/>
    <property type="evidence" value="ECO:0007669"/>
    <property type="project" value="InterPro"/>
</dbReference>
<organism evidence="14 15">
    <name type="scientific">Porcincola intestinalis</name>
    <dbReference type="NCBI Taxonomy" id="2606632"/>
    <lineage>
        <taxon>Bacteria</taxon>
        <taxon>Bacillati</taxon>
        <taxon>Bacillota</taxon>
        <taxon>Clostridia</taxon>
        <taxon>Lachnospirales</taxon>
        <taxon>Lachnospiraceae</taxon>
        <taxon>Porcincola</taxon>
    </lineage>
</organism>
<dbReference type="GO" id="GO:0006811">
    <property type="term" value="P:monoatomic ion transport"/>
    <property type="evidence" value="ECO:0007669"/>
    <property type="project" value="UniProtKB-KW"/>
</dbReference>
<comment type="subcellular location">
    <subcellularLocation>
        <location evidence="2">Cell membrane</location>
        <topology evidence="2">Multi-pass membrane protein</topology>
    </subcellularLocation>
</comment>
<feature type="transmembrane region" description="Helical" evidence="13">
    <location>
        <begin position="69"/>
        <end position="89"/>
    </location>
</feature>
<dbReference type="Proteomes" id="UP000481852">
    <property type="component" value="Unassembled WGS sequence"/>
</dbReference>
<keyword evidence="9 13" id="KW-1133">Transmembrane helix</keyword>
<keyword evidence="6" id="KW-0050">Antiport</keyword>
<proteinExistence type="inferred from homology"/>
<feature type="transmembrane region" description="Helical" evidence="13">
    <location>
        <begin position="327"/>
        <end position="346"/>
    </location>
</feature>
<dbReference type="AlphaFoldDB" id="A0A6L5X585"/>
<feature type="transmembrane region" description="Helical" evidence="13">
    <location>
        <begin position="203"/>
        <end position="223"/>
    </location>
</feature>
<comment type="caution">
    <text evidence="14">The sequence shown here is derived from an EMBL/GenBank/DDBJ whole genome shotgun (WGS) entry which is preliminary data.</text>
</comment>
<comment type="function">
    <text evidence="1">Multidrug efflux pump.</text>
</comment>
<keyword evidence="5" id="KW-0813">Transport</keyword>
<feature type="transmembrane region" description="Helical" evidence="13">
    <location>
        <begin position="109"/>
        <end position="131"/>
    </location>
</feature>
<evidence type="ECO:0000256" key="9">
    <source>
        <dbReference type="ARBA" id="ARBA00022989"/>
    </source>
</evidence>
<evidence type="ECO:0000256" key="1">
    <source>
        <dbReference type="ARBA" id="ARBA00003408"/>
    </source>
</evidence>
<evidence type="ECO:0000313" key="14">
    <source>
        <dbReference type="EMBL" id="MSS14538.1"/>
    </source>
</evidence>
<evidence type="ECO:0000313" key="15">
    <source>
        <dbReference type="Proteomes" id="UP000481852"/>
    </source>
</evidence>
<keyword evidence="8 13" id="KW-0812">Transmembrane</keyword>
<evidence type="ECO:0000256" key="5">
    <source>
        <dbReference type="ARBA" id="ARBA00022448"/>
    </source>
</evidence>
<evidence type="ECO:0000256" key="13">
    <source>
        <dbReference type="SAM" id="Phobius"/>
    </source>
</evidence>
<feature type="transmembrane region" description="Helical" evidence="13">
    <location>
        <begin position="366"/>
        <end position="386"/>
    </location>
</feature>
<feature type="transmembrane region" description="Helical" evidence="13">
    <location>
        <begin position="36"/>
        <end position="63"/>
    </location>
</feature>